<sequence>MKNCNLKSKFFNFELFFCVLIFAFCILSTLGVYAQTDDERIAELQNEIERLEQRAELYRQNIAGEHAKADSLNKEISILQNQINNLKTQINITAKKIDSASLEINNVTDEIYTTQGRIEYKKSAIGELLLELYRQDRESLLVAVMKNANISDFLNRIQQTANMGGSLLTLVGDLRDTKDAYENHKFTLEGQKNKLENLNHQQVVQKSSLDGTQQEKDNLLKITKGKEAEYKKLLEEVEIKQSLFFTEMKELETKIIQGGLYILRVEAKDLPKKGTKLFQWPEDDYRITQGYGCTSYARCGSRRGPYGGAIHNGIDMASGYGSPIKVIGDGEVIANGTNDGWGNWVAVKHSPYDLVSVYGHMSAFEFVRVGTFVKARDIIGYEGTTGFSTGSHVHLGIYKEFFTYINEKNSQLYFNYNNTINPRDYL</sequence>
<accession>A0A1F8FMK4</accession>
<dbReference type="InterPro" id="IPR011055">
    <property type="entry name" value="Dup_hybrid_motif"/>
</dbReference>
<name>A0A1F8FMK4_9BACT</name>
<feature type="coiled-coil region" evidence="1">
    <location>
        <begin position="34"/>
        <end position="103"/>
    </location>
</feature>
<dbReference type="AlphaFoldDB" id="A0A1F8FMK4"/>
<evidence type="ECO:0000256" key="1">
    <source>
        <dbReference type="SAM" id="Coils"/>
    </source>
</evidence>
<organism evidence="3 4">
    <name type="scientific">Candidatus Yanofskybacteria bacterium RIFCSPHIGHO2_02_FULL_43_22</name>
    <dbReference type="NCBI Taxonomy" id="1802681"/>
    <lineage>
        <taxon>Bacteria</taxon>
        <taxon>Candidatus Yanofskyibacteriota</taxon>
    </lineage>
</organism>
<gene>
    <name evidence="3" type="ORF">A3J47_02410</name>
</gene>
<dbReference type="SUPFAM" id="SSF51261">
    <property type="entry name" value="Duplicated hybrid motif"/>
    <property type="match status" value="1"/>
</dbReference>
<dbReference type="Pfam" id="PF01551">
    <property type="entry name" value="Peptidase_M23"/>
    <property type="match status" value="1"/>
</dbReference>
<keyword evidence="1" id="KW-0175">Coiled coil</keyword>
<evidence type="ECO:0000259" key="2">
    <source>
        <dbReference type="Pfam" id="PF01551"/>
    </source>
</evidence>
<dbReference type="PANTHER" id="PTHR21666:SF270">
    <property type="entry name" value="MUREIN HYDROLASE ACTIVATOR ENVC"/>
    <property type="match status" value="1"/>
</dbReference>
<dbReference type="PANTHER" id="PTHR21666">
    <property type="entry name" value="PEPTIDASE-RELATED"/>
    <property type="match status" value="1"/>
</dbReference>
<dbReference type="Proteomes" id="UP000176581">
    <property type="component" value="Unassembled WGS sequence"/>
</dbReference>
<proteinExistence type="predicted"/>
<dbReference type="GO" id="GO:0004222">
    <property type="term" value="F:metalloendopeptidase activity"/>
    <property type="evidence" value="ECO:0007669"/>
    <property type="project" value="TreeGrafter"/>
</dbReference>
<comment type="caution">
    <text evidence="3">The sequence shown here is derived from an EMBL/GenBank/DDBJ whole genome shotgun (WGS) entry which is preliminary data.</text>
</comment>
<feature type="domain" description="M23ase beta-sheet core" evidence="2">
    <location>
        <begin position="310"/>
        <end position="399"/>
    </location>
</feature>
<dbReference type="SUPFAM" id="SSF57997">
    <property type="entry name" value="Tropomyosin"/>
    <property type="match status" value="1"/>
</dbReference>
<evidence type="ECO:0000313" key="3">
    <source>
        <dbReference type="EMBL" id="OGN13706.1"/>
    </source>
</evidence>
<protein>
    <recommendedName>
        <fullName evidence="2">M23ase beta-sheet core domain-containing protein</fullName>
    </recommendedName>
</protein>
<dbReference type="Gene3D" id="2.70.70.10">
    <property type="entry name" value="Glucose Permease (Domain IIA)"/>
    <property type="match status" value="1"/>
</dbReference>
<dbReference type="InterPro" id="IPR016047">
    <property type="entry name" value="M23ase_b-sheet_dom"/>
</dbReference>
<dbReference type="CDD" id="cd12797">
    <property type="entry name" value="M23_peptidase"/>
    <property type="match status" value="1"/>
</dbReference>
<dbReference type="EMBL" id="MGJV01000037">
    <property type="protein sequence ID" value="OGN13706.1"/>
    <property type="molecule type" value="Genomic_DNA"/>
</dbReference>
<dbReference type="InterPro" id="IPR050570">
    <property type="entry name" value="Cell_wall_metabolism_enzyme"/>
</dbReference>
<reference evidence="3 4" key="1">
    <citation type="journal article" date="2016" name="Nat. Commun.">
        <title>Thousands of microbial genomes shed light on interconnected biogeochemical processes in an aquifer system.</title>
        <authorList>
            <person name="Anantharaman K."/>
            <person name="Brown C.T."/>
            <person name="Hug L.A."/>
            <person name="Sharon I."/>
            <person name="Castelle C.J."/>
            <person name="Probst A.J."/>
            <person name="Thomas B.C."/>
            <person name="Singh A."/>
            <person name="Wilkins M.J."/>
            <person name="Karaoz U."/>
            <person name="Brodie E.L."/>
            <person name="Williams K.H."/>
            <person name="Hubbard S.S."/>
            <person name="Banfield J.F."/>
        </authorList>
    </citation>
    <scope>NUCLEOTIDE SEQUENCE [LARGE SCALE GENOMIC DNA]</scope>
</reference>
<dbReference type="Gene3D" id="6.10.250.3150">
    <property type="match status" value="1"/>
</dbReference>
<evidence type="ECO:0000313" key="4">
    <source>
        <dbReference type="Proteomes" id="UP000176581"/>
    </source>
</evidence>